<keyword evidence="2" id="KW-1185">Reference proteome</keyword>
<dbReference type="AlphaFoldDB" id="A0A5B7HJ19"/>
<evidence type="ECO:0000313" key="1">
    <source>
        <dbReference type="EMBL" id="MPC72460.1"/>
    </source>
</evidence>
<dbReference type="Proteomes" id="UP000324222">
    <property type="component" value="Unassembled WGS sequence"/>
</dbReference>
<comment type="caution">
    <text evidence="1">The sequence shown here is derived from an EMBL/GenBank/DDBJ whole genome shotgun (WGS) entry which is preliminary data.</text>
</comment>
<organism evidence="1 2">
    <name type="scientific">Portunus trituberculatus</name>
    <name type="common">Swimming crab</name>
    <name type="synonym">Neptunus trituberculatus</name>
    <dbReference type="NCBI Taxonomy" id="210409"/>
    <lineage>
        <taxon>Eukaryota</taxon>
        <taxon>Metazoa</taxon>
        <taxon>Ecdysozoa</taxon>
        <taxon>Arthropoda</taxon>
        <taxon>Crustacea</taxon>
        <taxon>Multicrustacea</taxon>
        <taxon>Malacostraca</taxon>
        <taxon>Eumalacostraca</taxon>
        <taxon>Eucarida</taxon>
        <taxon>Decapoda</taxon>
        <taxon>Pleocyemata</taxon>
        <taxon>Brachyura</taxon>
        <taxon>Eubrachyura</taxon>
        <taxon>Portunoidea</taxon>
        <taxon>Portunidae</taxon>
        <taxon>Portuninae</taxon>
        <taxon>Portunus</taxon>
    </lineage>
</organism>
<accession>A0A5B7HJ19</accession>
<evidence type="ECO:0000313" key="2">
    <source>
        <dbReference type="Proteomes" id="UP000324222"/>
    </source>
</evidence>
<sequence>MHTTLTIIYDPSEFPDAVHAQDKHKTKKHRSNDIHTNVHRTPTVQLKIRWHTVTLGAKKKLCCRCWDVLAGGITHGQLVWLWPSLVVRMLCQPAYPHTPLKVGSLTSRLLTWHHTTPCANDIQLTF</sequence>
<proteinExistence type="predicted"/>
<reference evidence="1 2" key="1">
    <citation type="submission" date="2019-05" db="EMBL/GenBank/DDBJ databases">
        <title>Another draft genome of Portunus trituberculatus and its Hox gene families provides insights of decapod evolution.</title>
        <authorList>
            <person name="Jeong J.-H."/>
            <person name="Song I."/>
            <person name="Kim S."/>
            <person name="Choi T."/>
            <person name="Kim D."/>
            <person name="Ryu S."/>
            <person name="Kim W."/>
        </authorList>
    </citation>
    <scope>NUCLEOTIDE SEQUENCE [LARGE SCALE GENOMIC DNA]</scope>
    <source>
        <tissue evidence="1">Muscle</tissue>
    </source>
</reference>
<protein>
    <submittedName>
        <fullName evidence="1">Uncharacterized protein</fullName>
    </submittedName>
</protein>
<dbReference type="EMBL" id="VSRR010034774">
    <property type="protein sequence ID" value="MPC72460.1"/>
    <property type="molecule type" value="Genomic_DNA"/>
</dbReference>
<gene>
    <name evidence="1" type="ORF">E2C01_066767</name>
</gene>
<name>A0A5B7HJ19_PORTR</name>